<dbReference type="SUPFAM" id="SSF54001">
    <property type="entry name" value="Cysteine proteinases"/>
    <property type="match status" value="1"/>
</dbReference>
<sequence length="267" mass="29929">MLQGLERILLISIHTHLKYSTREPCSLLLQIEAAQEDTQRCEANLRTIQPDIDWRVIAGEEDIGFRRWGVVDGTFDCTYQAQVRVERPDVQLETLRATDFGTLPNDVTKFLMPSRYCYPEDFLEFVPRQFGSLPGGRLIAGMSNWIKDHFTYDICASSGSTTATDSFNARAGVCRDYAHVLIAMSRSVGIPARLVSAYGPNVLPQDFHAVAEVFLDGYWHLVDPTGMTQASEIVRIGVGRDAADVSFMTSYGYMEMIKQSVQVSRIA</sequence>
<organism evidence="2 3">
    <name type="scientific">Litoreibacter ascidiaceicola</name>
    <dbReference type="NCBI Taxonomy" id="1486859"/>
    <lineage>
        <taxon>Bacteria</taxon>
        <taxon>Pseudomonadati</taxon>
        <taxon>Pseudomonadota</taxon>
        <taxon>Alphaproteobacteria</taxon>
        <taxon>Rhodobacterales</taxon>
        <taxon>Roseobacteraceae</taxon>
        <taxon>Litoreibacter</taxon>
    </lineage>
</organism>
<dbReference type="Gene3D" id="3.10.620.30">
    <property type="match status" value="1"/>
</dbReference>
<dbReference type="SMART" id="SM00460">
    <property type="entry name" value="TGc"/>
    <property type="match status" value="1"/>
</dbReference>
<dbReference type="PANTHER" id="PTHR33490:SF12">
    <property type="entry name" value="BLL5557 PROTEIN"/>
    <property type="match status" value="1"/>
</dbReference>
<protein>
    <submittedName>
        <fullName evidence="2">Transglutaminase-like superfamily protein</fullName>
    </submittedName>
</protein>
<evidence type="ECO:0000313" key="3">
    <source>
        <dbReference type="Proteomes" id="UP000184144"/>
    </source>
</evidence>
<dbReference type="InterPro" id="IPR002931">
    <property type="entry name" value="Transglutaminase-like"/>
</dbReference>
<dbReference type="EMBL" id="FQUV01000011">
    <property type="protein sequence ID" value="SHF75527.1"/>
    <property type="molecule type" value="Genomic_DNA"/>
</dbReference>
<gene>
    <name evidence="2" type="ORF">SAMN05444273_11166</name>
</gene>
<accession>A0A1M5E8I5</accession>
<evidence type="ECO:0000313" key="2">
    <source>
        <dbReference type="EMBL" id="SHF75527.1"/>
    </source>
</evidence>
<dbReference type="STRING" id="1486859.SAMN05444273_11166"/>
<dbReference type="InterPro" id="IPR038765">
    <property type="entry name" value="Papain-like_cys_pep_sf"/>
</dbReference>
<evidence type="ECO:0000259" key="1">
    <source>
        <dbReference type="SMART" id="SM00460"/>
    </source>
</evidence>
<dbReference type="Gene3D" id="2.60.40.2250">
    <property type="match status" value="1"/>
</dbReference>
<dbReference type="OrthoDB" id="5438043at2"/>
<name>A0A1M5E8I5_9RHOB</name>
<dbReference type="Pfam" id="PF01841">
    <property type="entry name" value="Transglut_core"/>
    <property type="match status" value="1"/>
</dbReference>
<reference evidence="3" key="1">
    <citation type="submission" date="2016-11" db="EMBL/GenBank/DDBJ databases">
        <authorList>
            <person name="Varghese N."/>
            <person name="Submissions S."/>
        </authorList>
    </citation>
    <scope>NUCLEOTIDE SEQUENCE [LARGE SCALE GENOMIC DNA]</scope>
    <source>
        <strain evidence="3">DSM 100566</strain>
    </source>
</reference>
<keyword evidence="3" id="KW-1185">Reference proteome</keyword>
<dbReference type="PANTHER" id="PTHR33490">
    <property type="entry name" value="BLR5614 PROTEIN-RELATED"/>
    <property type="match status" value="1"/>
</dbReference>
<dbReference type="AlphaFoldDB" id="A0A1M5E8I5"/>
<proteinExistence type="predicted"/>
<dbReference type="Proteomes" id="UP000184144">
    <property type="component" value="Unassembled WGS sequence"/>
</dbReference>
<feature type="domain" description="Transglutaminase-like" evidence="1">
    <location>
        <begin position="166"/>
        <end position="226"/>
    </location>
</feature>